<dbReference type="EMBL" id="KZ084123">
    <property type="protein sequence ID" value="OSC99965.1"/>
    <property type="molecule type" value="Genomic_DNA"/>
</dbReference>
<dbReference type="Proteomes" id="UP000193067">
    <property type="component" value="Unassembled WGS sequence"/>
</dbReference>
<protein>
    <recommendedName>
        <fullName evidence="1">MULE transposase domain-containing protein</fullName>
    </recommendedName>
</protein>
<dbReference type="AlphaFoldDB" id="A0A1Y2IFJ2"/>
<name>A0A1Y2IFJ2_TRAC3</name>
<accession>A0A1Y2IFJ2</accession>
<evidence type="ECO:0000259" key="1">
    <source>
        <dbReference type="Pfam" id="PF10551"/>
    </source>
</evidence>
<feature type="domain" description="MULE transposase" evidence="1">
    <location>
        <begin position="148"/>
        <end position="242"/>
    </location>
</feature>
<sequence length="424" mass="48715">RMERFPCSGWLHLTVSDVSEIAIISVKHKCDHVAYLNIDLPNHWKAYIEEHARTQTPGQVSPSLAVVEKQIDVPFRSKAVYYYWGTVCRREWRLSDTPLASARKFLEERGEEFNVRALDIKEEPGTEVVAFYVKDFVNEWARNTQELGLDSTWNTNGGNFELFAAVADADGAGIPLAFLFISTSKGTDSGAKQIVLERFLGELKLLGVNPEFTLSDKDWSEINAMQATWTTAKHQLCFWHALRAVKQRLSKNKATPAPYDPEEAHHNFSFIDPQFVPLAQQKHTDATASGPPPKRPDYQFCPAAHRLPILRLFAKHASQHPLLPERHGQARTAEDIYRDAVSEMYHHCFANNLREAWAYLWNSWYRRPRWNLWARSAYSASIPCKRTTMMVEALWRNLKRLVLHMYNRPPVDLALYALITQALP</sequence>
<dbReference type="OrthoDB" id="2437251at2759"/>
<evidence type="ECO:0000313" key="3">
    <source>
        <dbReference type="Proteomes" id="UP000193067"/>
    </source>
</evidence>
<proteinExistence type="predicted"/>
<dbReference type="InterPro" id="IPR018289">
    <property type="entry name" value="MULE_transposase_dom"/>
</dbReference>
<dbReference type="Pfam" id="PF10551">
    <property type="entry name" value="MULE"/>
    <property type="match status" value="1"/>
</dbReference>
<dbReference type="STRING" id="1353009.A0A1Y2IFJ2"/>
<gene>
    <name evidence="2" type="ORF">PYCCODRAFT_1342865</name>
</gene>
<reference evidence="2 3" key="1">
    <citation type="journal article" date="2015" name="Biotechnol. Biofuels">
        <title>Enhanced degradation of softwood versus hardwood by the white-rot fungus Pycnoporus coccineus.</title>
        <authorList>
            <person name="Couturier M."/>
            <person name="Navarro D."/>
            <person name="Chevret D."/>
            <person name="Henrissat B."/>
            <person name="Piumi F."/>
            <person name="Ruiz-Duenas F.J."/>
            <person name="Martinez A.T."/>
            <person name="Grigoriev I.V."/>
            <person name="Riley R."/>
            <person name="Lipzen A."/>
            <person name="Berrin J.G."/>
            <person name="Master E.R."/>
            <person name="Rosso M.N."/>
        </authorList>
    </citation>
    <scope>NUCLEOTIDE SEQUENCE [LARGE SCALE GENOMIC DNA]</scope>
    <source>
        <strain evidence="2 3">BRFM310</strain>
    </source>
</reference>
<feature type="non-terminal residue" evidence="2">
    <location>
        <position position="1"/>
    </location>
</feature>
<keyword evidence="3" id="KW-1185">Reference proteome</keyword>
<evidence type="ECO:0000313" key="2">
    <source>
        <dbReference type="EMBL" id="OSC99965.1"/>
    </source>
</evidence>
<feature type="non-terminal residue" evidence="2">
    <location>
        <position position="424"/>
    </location>
</feature>
<organism evidence="2 3">
    <name type="scientific">Trametes coccinea (strain BRFM310)</name>
    <name type="common">Pycnoporus coccineus</name>
    <dbReference type="NCBI Taxonomy" id="1353009"/>
    <lineage>
        <taxon>Eukaryota</taxon>
        <taxon>Fungi</taxon>
        <taxon>Dikarya</taxon>
        <taxon>Basidiomycota</taxon>
        <taxon>Agaricomycotina</taxon>
        <taxon>Agaricomycetes</taxon>
        <taxon>Polyporales</taxon>
        <taxon>Polyporaceae</taxon>
        <taxon>Trametes</taxon>
    </lineage>
</organism>